<organism evidence="3 4">
    <name type="scientific">Aspergillus clavatus (strain ATCC 1007 / CBS 513.65 / DSM 816 / NCTC 3887 / NRRL 1 / QM 1276 / 107)</name>
    <dbReference type="NCBI Taxonomy" id="344612"/>
    <lineage>
        <taxon>Eukaryota</taxon>
        <taxon>Fungi</taxon>
        <taxon>Dikarya</taxon>
        <taxon>Ascomycota</taxon>
        <taxon>Pezizomycotina</taxon>
        <taxon>Eurotiomycetes</taxon>
        <taxon>Eurotiomycetidae</taxon>
        <taxon>Eurotiales</taxon>
        <taxon>Aspergillaceae</taxon>
        <taxon>Aspergillus</taxon>
        <taxon>Aspergillus subgen. Fumigati</taxon>
    </lineage>
</organism>
<evidence type="ECO:0000256" key="1">
    <source>
        <dbReference type="SAM" id="MobiDB-lite"/>
    </source>
</evidence>
<dbReference type="OMA" id="VTEIFVI"/>
<feature type="domain" description="N-acetyltransferase" evidence="2">
    <location>
        <begin position="50"/>
        <end position="209"/>
    </location>
</feature>
<name>A1CFP5_ASPCL</name>
<evidence type="ECO:0000313" key="3">
    <source>
        <dbReference type="EMBL" id="EAW11694.1"/>
    </source>
</evidence>
<protein>
    <submittedName>
        <fullName evidence="3">GNAT family acetyltransferase, putative</fullName>
    </submittedName>
</protein>
<dbReference type="OrthoDB" id="41238at2759"/>
<dbReference type="EMBL" id="DS027052">
    <property type="protein sequence ID" value="EAW11694.1"/>
    <property type="molecule type" value="Genomic_DNA"/>
</dbReference>
<feature type="region of interest" description="Disordered" evidence="1">
    <location>
        <begin position="207"/>
        <end position="226"/>
    </location>
</feature>
<dbReference type="InterPro" id="IPR051908">
    <property type="entry name" value="Ribosomal_N-acetyltransferase"/>
</dbReference>
<reference evidence="3 4" key="1">
    <citation type="journal article" date="2008" name="PLoS Genet.">
        <title>Genomic islands in the pathogenic filamentous fungus Aspergillus fumigatus.</title>
        <authorList>
            <person name="Fedorova N.D."/>
            <person name="Khaldi N."/>
            <person name="Joardar V.S."/>
            <person name="Maiti R."/>
            <person name="Amedeo P."/>
            <person name="Anderson M.J."/>
            <person name="Crabtree J."/>
            <person name="Silva J.C."/>
            <person name="Badger J.H."/>
            <person name="Albarraq A."/>
            <person name="Angiuoli S."/>
            <person name="Bussey H."/>
            <person name="Bowyer P."/>
            <person name="Cotty P.J."/>
            <person name="Dyer P.S."/>
            <person name="Egan A."/>
            <person name="Galens K."/>
            <person name="Fraser-Liggett C.M."/>
            <person name="Haas B.J."/>
            <person name="Inman J.M."/>
            <person name="Kent R."/>
            <person name="Lemieux S."/>
            <person name="Malavazi I."/>
            <person name="Orvis J."/>
            <person name="Roemer T."/>
            <person name="Ronning C.M."/>
            <person name="Sundaram J.P."/>
            <person name="Sutton G."/>
            <person name="Turner G."/>
            <person name="Venter J.C."/>
            <person name="White O.R."/>
            <person name="Whitty B.R."/>
            <person name="Youngman P."/>
            <person name="Wolfe K.H."/>
            <person name="Goldman G.H."/>
            <person name="Wortman J.R."/>
            <person name="Jiang B."/>
            <person name="Denning D.W."/>
            <person name="Nierman W.C."/>
        </authorList>
    </citation>
    <scope>NUCLEOTIDE SEQUENCE [LARGE SCALE GENOMIC DNA]</scope>
    <source>
        <strain evidence="4">ATCC 1007 / CBS 513.65 / DSM 816 / NCTC 3887 / NRRL 1</strain>
    </source>
</reference>
<dbReference type="KEGG" id="act:ACLA_093930"/>
<dbReference type="PROSITE" id="PS51186">
    <property type="entry name" value="GNAT"/>
    <property type="match status" value="1"/>
</dbReference>
<evidence type="ECO:0000259" key="2">
    <source>
        <dbReference type="PROSITE" id="PS51186"/>
    </source>
</evidence>
<evidence type="ECO:0000313" key="4">
    <source>
        <dbReference type="Proteomes" id="UP000006701"/>
    </source>
</evidence>
<dbReference type="PANTHER" id="PTHR43441:SF5">
    <property type="entry name" value="FAMILY ACETYLTRANSFERASE, PUTATIVE-RELATED"/>
    <property type="match status" value="1"/>
</dbReference>
<dbReference type="SUPFAM" id="SSF55729">
    <property type="entry name" value="Acyl-CoA N-acyltransferases (Nat)"/>
    <property type="match status" value="1"/>
</dbReference>
<dbReference type="Gene3D" id="3.40.630.30">
    <property type="match status" value="1"/>
</dbReference>
<dbReference type="GeneID" id="4704767"/>
<dbReference type="InterPro" id="IPR000182">
    <property type="entry name" value="GNAT_dom"/>
</dbReference>
<dbReference type="PANTHER" id="PTHR43441">
    <property type="entry name" value="RIBOSOMAL-PROTEIN-SERINE ACETYLTRANSFERASE"/>
    <property type="match status" value="1"/>
</dbReference>
<keyword evidence="4" id="KW-1185">Reference proteome</keyword>
<accession>A1CFP5</accession>
<dbReference type="GO" id="GO:1990189">
    <property type="term" value="F:protein N-terminal-serine acetyltransferase activity"/>
    <property type="evidence" value="ECO:0007669"/>
    <property type="project" value="TreeGrafter"/>
</dbReference>
<dbReference type="AlphaFoldDB" id="A1CFP5"/>
<dbReference type="VEuPathDB" id="FungiDB:ACLA_093930"/>
<dbReference type="Pfam" id="PF13302">
    <property type="entry name" value="Acetyltransf_3"/>
    <property type="match status" value="1"/>
</dbReference>
<dbReference type="Proteomes" id="UP000006701">
    <property type="component" value="Unassembled WGS sequence"/>
</dbReference>
<dbReference type="eggNOG" id="ENOG502S4YT">
    <property type="taxonomic scope" value="Eukaryota"/>
</dbReference>
<proteinExistence type="predicted"/>
<dbReference type="HOGENOM" id="CLU_078023_0_0_1"/>
<sequence>MANSTSPDILNFCFPLDLSRLENDQLRLVPFDLSFQPLAEAYVKQTSETPEIFENYPCGPFESVDAYERWYIERVRAPASVIVFAIALKAGVVRKRQPGSDEVEELQVEEGTLAGTTGILNASTENAAAEIGHVVILPRFQRTFVGTTAHALLLNYLLNPRPEGLHLRRVQWQAFSENHSSIAAAQRLGFQFEGIVRWQRVLPEGKKGVSTGGMDDKIPNTDPTGRVRLGPGCHSAVLSLCWDDWENGGRERLNGLTRRYAS</sequence>
<dbReference type="GO" id="GO:0008999">
    <property type="term" value="F:protein-N-terminal-alanine acetyltransferase activity"/>
    <property type="evidence" value="ECO:0007669"/>
    <property type="project" value="TreeGrafter"/>
</dbReference>
<dbReference type="InterPro" id="IPR016181">
    <property type="entry name" value="Acyl_CoA_acyltransferase"/>
</dbReference>
<gene>
    <name evidence="3" type="ORF">ACLA_093930</name>
</gene>
<dbReference type="RefSeq" id="XP_001273120.1">
    <property type="nucleotide sequence ID" value="XM_001273119.1"/>
</dbReference>